<dbReference type="CDD" id="cd00044">
    <property type="entry name" value="CysPc"/>
    <property type="match status" value="1"/>
</dbReference>
<dbReference type="FunFam" id="3.90.70.10:FF:000001">
    <property type="entry name" value="Calpain-1 catalytic subunit"/>
    <property type="match status" value="1"/>
</dbReference>
<evidence type="ECO:0000256" key="8">
    <source>
        <dbReference type="SAM" id="MobiDB-lite"/>
    </source>
</evidence>
<dbReference type="InterPro" id="IPR018247">
    <property type="entry name" value="EF_Hand_1_Ca_BS"/>
</dbReference>
<evidence type="ECO:0000256" key="4">
    <source>
        <dbReference type="ARBA" id="ARBA00022807"/>
    </source>
</evidence>
<keyword evidence="3 7" id="KW-0378">Hydrolase</keyword>
<keyword evidence="4 7" id="KW-0788">Thiol protease</keyword>
<dbReference type="Gene3D" id="1.10.238.10">
    <property type="entry name" value="EF-hand"/>
    <property type="match status" value="1"/>
</dbReference>
<dbReference type="PROSITE" id="PS00018">
    <property type="entry name" value="EF_HAND_1"/>
    <property type="match status" value="1"/>
</dbReference>
<dbReference type="SMART" id="SM00230">
    <property type="entry name" value="CysPc"/>
    <property type="match status" value="1"/>
</dbReference>
<dbReference type="Pfam" id="PF01067">
    <property type="entry name" value="Calpain_III"/>
    <property type="match status" value="1"/>
</dbReference>
<evidence type="ECO:0000259" key="9">
    <source>
        <dbReference type="PROSITE" id="PS50203"/>
    </source>
</evidence>
<dbReference type="SUPFAM" id="SSF54001">
    <property type="entry name" value="Cysteine proteinases"/>
    <property type="match status" value="1"/>
</dbReference>
<dbReference type="Pfam" id="PF13405">
    <property type="entry name" value="EF-hand_6"/>
    <property type="match status" value="1"/>
</dbReference>
<dbReference type="Gene3D" id="3.90.70.10">
    <property type="entry name" value="Cysteine proteinases"/>
    <property type="match status" value="1"/>
</dbReference>
<organism evidence="11 13">
    <name type="scientific">Ceratina calcarata</name>
    <dbReference type="NCBI Taxonomy" id="156304"/>
    <lineage>
        <taxon>Eukaryota</taxon>
        <taxon>Metazoa</taxon>
        <taxon>Ecdysozoa</taxon>
        <taxon>Arthropoda</taxon>
        <taxon>Hexapoda</taxon>
        <taxon>Insecta</taxon>
        <taxon>Pterygota</taxon>
        <taxon>Neoptera</taxon>
        <taxon>Endopterygota</taxon>
        <taxon>Hymenoptera</taxon>
        <taxon>Apocrita</taxon>
        <taxon>Aculeata</taxon>
        <taxon>Apoidea</taxon>
        <taxon>Anthophila</taxon>
        <taxon>Apidae</taxon>
        <taxon>Ceratina</taxon>
        <taxon>Zadontomerus</taxon>
    </lineage>
</organism>
<evidence type="ECO:0000313" key="11">
    <source>
        <dbReference type="Proteomes" id="UP000694925"/>
    </source>
</evidence>
<dbReference type="Gene3D" id="2.60.120.380">
    <property type="match status" value="1"/>
</dbReference>
<evidence type="ECO:0000256" key="6">
    <source>
        <dbReference type="PIRSR" id="PIRSR622684-1"/>
    </source>
</evidence>
<dbReference type="PANTHER" id="PTHR10183">
    <property type="entry name" value="CALPAIN"/>
    <property type="match status" value="1"/>
</dbReference>
<dbReference type="PANTHER" id="PTHR10183:SF433">
    <property type="entry name" value="CALPAIN-A-RELATED"/>
    <property type="match status" value="1"/>
</dbReference>
<dbReference type="InterPro" id="IPR033883">
    <property type="entry name" value="C2_III"/>
</dbReference>
<keyword evidence="11" id="KW-1185">Reference proteome</keyword>
<evidence type="ECO:0000256" key="5">
    <source>
        <dbReference type="ARBA" id="ARBA00022837"/>
    </source>
</evidence>
<dbReference type="InterPro" id="IPR022682">
    <property type="entry name" value="Calpain_domain_III"/>
</dbReference>
<feature type="active site" evidence="6 7">
    <location>
        <position position="111"/>
    </location>
</feature>
<feature type="region of interest" description="Disordered" evidence="8">
    <location>
        <begin position="533"/>
        <end position="555"/>
    </location>
</feature>
<dbReference type="SUPFAM" id="SSF47473">
    <property type="entry name" value="EF-hand"/>
    <property type="match status" value="1"/>
</dbReference>
<dbReference type="InterPro" id="IPR022683">
    <property type="entry name" value="Calpain_III"/>
</dbReference>
<sequence length="764" mass="88503">MNHLSYGWKPEVIEPEFVRRESSKAELGEKGSGFRPRGAVQDFNTLRRECLSTGSLFEDPEFPADDSSLYFSKRPDRYIEWRRPMEIADNPQLFVEGFSRFDVQQGELGDCWLLAAVANLTMDSSLFFQVVPEDQSFEENYAGIFHFRFWQYGRWVDVVIDDRLPTYKGELLYLRSAESNEFWSALLEKAYAKLHGSYEALKGGTTCEAMEDFTGGVTEMYQMEEAPPNLFTILLKAFERNSLMGCSIEPDPNILEAETPQGLIRGHAYSITRIKYVEIQTPNQYGRIPLLRLRNPWGNEAEWNGPWSDQSPEWRFIPDHEKEELGLTFDMDGEFWMSFQDFTRFFTQLEICNLNPDSLTEDDLNAGKKKWEMSVFEGEWVRGVTAGGCRNFLETFYHNPQYRITLEHPDEDDDKCTVIVALMQKNRRAQRRMGAECLTVGFAIYHLENPDRLPKPLDMNFFKYNASVARSPAFINLREVTCRFKLPPGVYCIVPSTFDPNEEGEFLLRIFSENKNNMEENDEEVGIGQVDDRVINSNGDNEQEGNQVQDDPQNQNTEKVREFFKKLAGDDMEVDWLELKEILDFAMRKELPSARRSEAQESGSFIDTLISLLCGIVCNNEQFNKSAVETNDKGFSKDVCRSMVAMLDVDHSGKLGFEEFRSLWNDVKKWRAVFKLYDKDESGYLSAFELRQALNSAGYRLNNHILNILVHRYGTKEGTITFDDYIMCAVRLKTMIDIFRERDPDLTNTATFTMEEWIEKTLYS</sequence>
<dbReference type="GO" id="GO:0005737">
    <property type="term" value="C:cytoplasm"/>
    <property type="evidence" value="ECO:0007669"/>
    <property type="project" value="TreeGrafter"/>
</dbReference>
<dbReference type="InterPro" id="IPR036213">
    <property type="entry name" value="Calpain_III_sf"/>
</dbReference>
<dbReference type="GO" id="GO:0004198">
    <property type="term" value="F:calcium-dependent cysteine-type endopeptidase activity"/>
    <property type="evidence" value="ECO:0007669"/>
    <property type="project" value="InterPro"/>
</dbReference>
<dbReference type="InterPro" id="IPR011992">
    <property type="entry name" value="EF-hand-dom_pair"/>
</dbReference>
<feature type="domain" description="Calpain catalytic" evidence="9">
    <location>
        <begin position="56"/>
        <end position="355"/>
    </location>
</feature>
<keyword evidence="2 7" id="KW-0645">Protease</keyword>
<dbReference type="CDD" id="cd00214">
    <property type="entry name" value="Calpain_III"/>
    <property type="match status" value="1"/>
</dbReference>
<evidence type="ECO:0000313" key="13">
    <source>
        <dbReference type="RefSeq" id="XP_017880516.1"/>
    </source>
</evidence>
<dbReference type="CDD" id="cd16196">
    <property type="entry name" value="EFh_PEF_CalpA_B"/>
    <property type="match status" value="1"/>
</dbReference>
<feature type="compositionally biased region" description="Polar residues" evidence="8">
    <location>
        <begin position="535"/>
        <end position="555"/>
    </location>
</feature>
<feature type="active site" evidence="6 7">
    <location>
        <position position="295"/>
    </location>
</feature>
<dbReference type="Pfam" id="PF13833">
    <property type="entry name" value="EF-hand_8"/>
    <property type="match status" value="1"/>
</dbReference>
<dbReference type="PROSITE" id="PS00139">
    <property type="entry name" value="THIOL_PROTEASE_CYS"/>
    <property type="match status" value="1"/>
</dbReference>
<dbReference type="InterPro" id="IPR002048">
    <property type="entry name" value="EF_hand_dom"/>
</dbReference>
<name>A0AAJ7N6T3_9HYME</name>
<evidence type="ECO:0000256" key="7">
    <source>
        <dbReference type="PROSITE-ProRule" id="PRU00239"/>
    </source>
</evidence>
<dbReference type="InterPro" id="IPR001300">
    <property type="entry name" value="Peptidase_C2_calpain_cat"/>
</dbReference>
<protein>
    <submittedName>
        <fullName evidence="12 13">Calpain-A isoform X7</fullName>
    </submittedName>
</protein>
<accession>A0AAJ7N6T3</accession>
<dbReference type="CTD" id="39165"/>
<dbReference type="FunFam" id="2.60.120.380:FF:000002">
    <property type="entry name" value="calpain-3 isoform X1"/>
    <property type="match status" value="1"/>
</dbReference>
<dbReference type="InterPro" id="IPR022684">
    <property type="entry name" value="Calpain_cysteine_protease"/>
</dbReference>
<dbReference type="SUPFAM" id="SSF49758">
    <property type="entry name" value="Calpain large subunit, middle domain (domain III)"/>
    <property type="match status" value="1"/>
</dbReference>
<dbReference type="PROSITE" id="PS50222">
    <property type="entry name" value="EF_HAND_2"/>
    <property type="match status" value="1"/>
</dbReference>
<dbReference type="SMART" id="SM00054">
    <property type="entry name" value="EFh"/>
    <property type="match status" value="2"/>
</dbReference>
<evidence type="ECO:0000256" key="1">
    <source>
        <dbReference type="ARBA" id="ARBA00007623"/>
    </source>
</evidence>
<dbReference type="InterPro" id="IPR038765">
    <property type="entry name" value="Papain-like_cys_pep_sf"/>
</dbReference>
<feature type="active site" evidence="6 7">
    <location>
        <position position="267"/>
    </location>
</feature>
<evidence type="ECO:0000256" key="3">
    <source>
        <dbReference type="ARBA" id="ARBA00022801"/>
    </source>
</evidence>
<dbReference type="GeneID" id="108625218"/>
<evidence type="ECO:0000256" key="2">
    <source>
        <dbReference type="ARBA" id="ARBA00022670"/>
    </source>
</evidence>
<evidence type="ECO:0000313" key="14">
    <source>
        <dbReference type="RefSeq" id="XP_026669577.1"/>
    </source>
</evidence>
<proteinExistence type="inferred from homology"/>
<dbReference type="AlphaFoldDB" id="A0AAJ7N6T3"/>
<dbReference type="Pfam" id="PF00648">
    <property type="entry name" value="Peptidase_C2"/>
    <property type="match status" value="1"/>
</dbReference>
<feature type="domain" description="EF-hand" evidence="10">
    <location>
        <begin position="665"/>
        <end position="700"/>
    </location>
</feature>
<dbReference type="RefSeq" id="XP_017880516.1">
    <property type="nucleotide sequence ID" value="XM_018025027.2"/>
</dbReference>
<keyword evidence="5" id="KW-0106">Calcium</keyword>
<dbReference type="RefSeq" id="XP_017880514.1">
    <property type="nucleotide sequence ID" value="XM_018025025.2"/>
</dbReference>
<dbReference type="Proteomes" id="UP000694925">
    <property type="component" value="Unplaced"/>
</dbReference>
<comment type="similarity">
    <text evidence="1">Belongs to the peptidase C2 family.</text>
</comment>
<dbReference type="SMART" id="SM00720">
    <property type="entry name" value="calpain_III"/>
    <property type="match status" value="1"/>
</dbReference>
<dbReference type="GO" id="GO:0005509">
    <property type="term" value="F:calcium ion binding"/>
    <property type="evidence" value="ECO:0007669"/>
    <property type="project" value="InterPro"/>
</dbReference>
<dbReference type="PRINTS" id="PR00704">
    <property type="entry name" value="CALPAIN"/>
</dbReference>
<evidence type="ECO:0000313" key="12">
    <source>
        <dbReference type="RefSeq" id="XP_017880514.1"/>
    </source>
</evidence>
<dbReference type="InterPro" id="IPR000169">
    <property type="entry name" value="Pept_cys_AS"/>
</dbReference>
<reference evidence="12 13" key="1">
    <citation type="submission" date="2025-04" db="UniProtKB">
        <authorList>
            <consortium name="RefSeq"/>
        </authorList>
    </citation>
    <scope>IDENTIFICATION</scope>
    <source>
        <tissue evidence="12 13">Whole body</tissue>
    </source>
</reference>
<evidence type="ECO:0000259" key="10">
    <source>
        <dbReference type="PROSITE" id="PS50222"/>
    </source>
</evidence>
<gene>
    <name evidence="12 13 14" type="primary">LOC108625218</name>
</gene>
<dbReference type="GO" id="GO:0006508">
    <property type="term" value="P:proteolysis"/>
    <property type="evidence" value="ECO:0007669"/>
    <property type="project" value="UniProtKB-KW"/>
</dbReference>
<dbReference type="RefSeq" id="XP_026669577.1">
    <property type="nucleotide sequence ID" value="XM_026813776.1"/>
</dbReference>
<dbReference type="PROSITE" id="PS50203">
    <property type="entry name" value="CALPAIN_CAT"/>
    <property type="match status" value="1"/>
</dbReference>